<reference evidence="5 6" key="1">
    <citation type="journal article" date="2019" name="Sci. Rep.">
        <title>A high-quality genome of Eragrostis curvula grass provides insights into Poaceae evolution and supports new strategies to enhance forage quality.</title>
        <authorList>
            <person name="Carballo J."/>
            <person name="Santos B.A.C.M."/>
            <person name="Zappacosta D."/>
            <person name="Garbus I."/>
            <person name="Selva J.P."/>
            <person name="Gallo C.A."/>
            <person name="Diaz A."/>
            <person name="Albertini E."/>
            <person name="Caccamo M."/>
            <person name="Echenique V."/>
        </authorList>
    </citation>
    <scope>NUCLEOTIDE SEQUENCE [LARGE SCALE GENOMIC DNA]</scope>
    <source>
        <strain evidence="6">cv. Victoria</strain>
        <tissue evidence="5">Leaf</tissue>
    </source>
</reference>
<name>A0A5J9VTL1_9POAL</name>
<keyword evidence="2" id="KW-0812">Transmembrane</keyword>
<dbReference type="Pfam" id="PF00646">
    <property type="entry name" value="F-box"/>
    <property type="match status" value="1"/>
</dbReference>
<dbReference type="Proteomes" id="UP000324897">
    <property type="component" value="Chromosome 4"/>
</dbReference>
<dbReference type="InterPro" id="IPR001810">
    <property type="entry name" value="F-box_dom"/>
</dbReference>
<protein>
    <recommendedName>
        <fullName evidence="7">F-box domain-containing protein</fullName>
    </recommendedName>
</protein>
<dbReference type="EMBL" id="RWGY01000007">
    <property type="protein sequence ID" value="TVU39198.1"/>
    <property type="molecule type" value="Genomic_DNA"/>
</dbReference>
<dbReference type="InterPro" id="IPR055411">
    <property type="entry name" value="LRR_FXL15/At3g58940/PEG3-like"/>
</dbReference>
<dbReference type="InterPro" id="IPR055312">
    <property type="entry name" value="FBL15-like"/>
</dbReference>
<evidence type="ECO:0000259" key="4">
    <source>
        <dbReference type="Pfam" id="PF24758"/>
    </source>
</evidence>
<dbReference type="SUPFAM" id="SSF81383">
    <property type="entry name" value="F-box domain"/>
    <property type="match status" value="1"/>
</dbReference>
<dbReference type="Gramene" id="TVU39198">
    <property type="protein sequence ID" value="TVU39198"/>
    <property type="gene ID" value="EJB05_12606"/>
</dbReference>
<keyword evidence="2" id="KW-0472">Membrane</keyword>
<sequence>MEDGYASSFLICLLVRVSFLSAVGLLKLAMAMQLRSSGRHPVSPPPAPRGDVRRGRPRRTQEDGGGGDDGEDRISGLPEELLLDVLRRLGCDRQAARTSVLSHRWRSLWVELRELSFTGLRIDAVETALARVRPKLNYLNIGFTVDNNLTGAQITSLLRGADRLAPAVLSLSLSTEICVPQGSTFELPCFGRATSIDLGVAGLNLTLAPAGKFACLEKLILKLDCSVVDLGVLLSRCPRLRTFRMVVRIPSWINTIAVESKSLEELKVVTCTNSPLDVVIVAPELKELYLVFYLSGTVFGTVSHSAPKLEEFLLRYIYDLPRVGLGDKWRLGRLNMQTHWSHRNGSHSCVRIHVLSLTILNNSGHTPAERSFAQEVARLPVNHFSVLELSIRTSGHVFALLLLHLLLIRTSIQSLKLVLITNNVECSENCDCDQDGNWRNQEISLPGLQHVQIQGFSAADHEVDFLQLVFRSAPTLKRMNVQLSDEVSPSDGGCQKLRSIFDSHASVKCNVYDKSGHVISFA</sequence>
<dbReference type="Pfam" id="PF24758">
    <property type="entry name" value="LRR_At5g56370"/>
    <property type="match status" value="1"/>
</dbReference>
<feature type="compositionally biased region" description="Basic and acidic residues" evidence="1">
    <location>
        <begin position="50"/>
        <end position="62"/>
    </location>
</feature>
<evidence type="ECO:0008006" key="7">
    <source>
        <dbReference type="Google" id="ProtNLM"/>
    </source>
</evidence>
<dbReference type="PANTHER" id="PTHR34709">
    <property type="entry name" value="OS10G0396666 PROTEIN"/>
    <property type="match status" value="1"/>
</dbReference>
<keyword evidence="2" id="KW-1133">Transmembrane helix</keyword>
<evidence type="ECO:0000256" key="1">
    <source>
        <dbReference type="SAM" id="MobiDB-lite"/>
    </source>
</evidence>
<feature type="non-terminal residue" evidence="5">
    <location>
        <position position="1"/>
    </location>
</feature>
<dbReference type="PANTHER" id="PTHR34709:SF44">
    <property type="entry name" value="FBD DOMAIN-CONTAINING PROTEIN"/>
    <property type="match status" value="1"/>
</dbReference>
<feature type="transmembrane region" description="Helical" evidence="2">
    <location>
        <begin position="6"/>
        <end position="29"/>
    </location>
</feature>
<evidence type="ECO:0000259" key="3">
    <source>
        <dbReference type="Pfam" id="PF00646"/>
    </source>
</evidence>
<comment type="caution">
    <text evidence="5">The sequence shown here is derived from an EMBL/GenBank/DDBJ whole genome shotgun (WGS) entry which is preliminary data.</text>
</comment>
<dbReference type="InterPro" id="IPR036047">
    <property type="entry name" value="F-box-like_dom_sf"/>
</dbReference>
<accession>A0A5J9VTL1</accession>
<keyword evidence="6" id="KW-1185">Reference proteome</keyword>
<proteinExistence type="predicted"/>
<feature type="region of interest" description="Disordered" evidence="1">
    <location>
        <begin position="36"/>
        <end position="75"/>
    </location>
</feature>
<feature type="domain" description="F-box/LRR-repeat protein 15/At3g58940/PEG3-like LRR" evidence="4">
    <location>
        <begin position="194"/>
        <end position="310"/>
    </location>
</feature>
<dbReference type="OrthoDB" id="691232at2759"/>
<evidence type="ECO:0000313" key="6">
    <source>
        <dbReference type="Proteomes" id="UP000324897"/>
    </source>
</evidence>
<gene>
    <name evidence="5" type="ORF">EJB05_12606</name>
</gene>
<dbReference type="AlphaFoldDB" id="A0A5J9VTL1"/>
<organism evidence="5 6">
    <name type="scientific">Eragrostis curvula</name>
    <name type="common">weeping love grass</name>
    <dbReference type="NCBI Taxonomy" id="38414"/>
    <lineage>
        <taxon>Eukaryota</taxon>
        <taxon>Viridiplantae</taxon>
        <taxon>Streptophyta</taxon>
        <taxon>Embryophyta</taxon>
        <taxon>Tracheophyta</taxon>
        <taxon>Spermatophyta</taxon>
        <taxon>Magnoliopsida</taxon>
        <taxon>Liliopsida</taxon>
        <taxon>Poales</taxon>
        <taxon>Poaceae</taxon>
        <taxon>PACMAD clade</taxon>
        <taxon>Chloridoideae</taxon>
        <taxon>Eragrostideae</taxon>
        <taxon>Eragrostidinae</taxon>
        <taxon>Eragrostis</taxon>
    </lineage>
</organism>
<feature type="domain" description="F-box" evidence="3">
    <location>
        <begin position="74"/>
        <end position="111"/>
    </location>
</feature>
<evidence type="ECO:0000256" key="2">
    <source>
        <dbReference type="SAM" id="Phobius"/>
    </source>
</evidence>
<evidence type="ECO:0000313" key="5">
    <source>
        <dbReference type="EMBL" id="TVU39198.1"/>
    </source>
</evidence>